<evidence type="ECO:0000313" key="1">
    <source>
        <dbReference type="EMBL" id="WQJ51251.1"/>
    </source>
</evidence>
<organism evidence="1 2">
    <name type="scientific">phage Lak_Megaphage_RVC_AP3_GC26</name>
    <dbReference type="NCBI Taxonomy" id="3109225"/>
    <lineage>
        <taxon>Viruses</taxon>
        <taxon>Duplodnaviria</taxon>
        <taxon>Heunggongvirae</taxon>
        <taxon>Uroviricota</taxon>
        <taxon>Caudoviricetes</taxon>
        <taxon>Caudoviricetes code 15 clade</taxon>
    </lineage>
</organism>
<dbReference type="EMBL" id="OR769219">
    <property type="protein sequence ID" value="WQJ51251.1"/>
    <property type="molecule type" value="Genomic_DNA"/>
</dbReference>
<proteinExistence type="predicted"/>
<protein>
    <submittedName>
        <fullName evidence="1">Uncharacterized protein</fullName>
    </submittedName>
</protein>
<name>A0ABZ0Z2I0_9CAUD</name>
<reference evidence="1 2" key="1">
    <citation type="submission" date="2023-11" db="EMBL/GenBank/DDBJ databases">
        <authorList>
            <person name="Cook R."/>
            <person name="Crisci M."/>
            <person name="Pye H."/>
            <person name="Adriaenssens E."/>
            <person name="Santini J."/>
        </authorList>
    </citation>
    <scope>NUCLEOTIDE SEQUENCE [LARGE SCALE GENOMIC DNA]</scope>
    <source>
        <strain evidence="1">Lak_Megaphage_RVC_AP3_GC26</strain>
    </source>
</reference>
<keyword evidence="2" id="KW-1185">Reference proteome</keyword>
<accession>A0ABZ0Z2I0</accession>
<evidence type="ECO:0000313" key="2">
    <source>
        <dbReference type="Proteomes" id="UP001348805"/>
    </source>
</evidence>
<dbReference type="Proteomes" id="UP001348805">
    <property type="component" value="Segment"/>
</dbReference>
<sequence>MAEFKIGDLVFLRSNTSYNINVATGKSALLIPGIHSCEKDEMNTKLICIIPIFKKEILVERYNSDYGFRKQKEIHNMIRVMSTDTRKVYDIDADWADVIKSEEEYNERREFQILDNAIQDKFLDLCDEIDEYMGY</sequence>